<feature type="region of interest" description="Disordered" evidence="6">
    <location>
        <begin position="242"/>
        <end position="267"/>
    </location>
</feature>
<dbReference type="AlphaFoldDB" id="A0A3N2PK05"/>
<organism evidence="9 10">
    <name type="scientific">Sodiomyces alkalinus (strain CBS 110278 / VKM F-3762 / F11)</name>
    <name type="common">Alkaliphilic filamentous fungus</name>
    <dbReference type="NCBI Taxonomy" id="1314773"/>
    <lineage>
        <taxon>Eukaryota</taxon>
        <taxon>Fungi</taxon>
        <taxon>Dikarya</taxon>
        <taxon>Ascomycota</taxon>
        <taxon>Pezizomycotina</taxon>
        <taxon>Sordariomycetes</taxon>
        <taxon>Hypocreomycetidae</taxon>
        <taxon>Glomerellales</taxon>
        <taxon>Plectosphaerellaceae</taxon>
        <taxon>Sodiomyces</taxon>
    </lineage>
</organism>
<dbReference type="Pfam" id="PF09468">
    <property type="entry name" value="RNase_H2-Ydr279"/>
    <property type="match status" value="1"/>
</dbReference>
<dbReference type="EMBL" id="ML119062">
    <property type="protein sequence ID" value="ROT34857.1"/>
    <property type="molecule type" value="Genomic_DNA"/>
</dbReference>
<dbReference type="Proteomes" id="UP000272025">
    <property type="component" value="Unassembled WGS sequence"/>
</dbReference>
<evidence type="ECO:0000256" key="4">
    <source>
        <dbReference type="ARBA" id="ARBA00024778"/>
    </source>
</evidence>
<protein>
    <recommendedName>
        <fullName evidence="2">Ribonuclease H2 subunit B</fullName>
    </recommendedName>
    <alternativeName>
        <fullName evidence="5">Ribonuclease HI subunit B</fullName>
    </alternativeName>
</protein>
<dbReference type="GO" id="GO:0006401">
    <property type="term" value="P:RNA catabolic process"/>
    <property type="evidence" value="ECO:0007669"/>
    <property type="project" value="TreeGrafter"/>
</dbReference>
<evidence type="ECO:0000256" key="2">
    <source>
        <dbReference type="ARBA" id="ARBA00019062"/>
    </source>
</evidence>
<dbReference type="InterPro" id="IPR019024">
    <property type="entry name" value="RNase_H2_suB_wHTH"/>
</dbReference>
<feature type="domain" description="Rnh202 triple barrel" evidence="8">
    <location>
        <begin position="41"/>
        <end position="121"/>
    </location>
</feature>
<keyword evidence="10" id="KW-1185">Reference proteome</keyword>
<dbReference type="InterPro" id="IPR040456">
    <property type="entry name" value="RNase_H2_suB"/>
</dbReference>
<gene>
    <name evidence="9" type="ORF">SODALDRAFT_72361</name>
</gene>
<feature type="region of interest" description="Disordered" evidence="6">
    <location>
        <begin position="374"/>
        <end position="419"/>
    </location>
</feature>
<name>A0A3N2PK05_SODAK</name>
<feature type="compositionally biased region" description="Basic and acidic residues" evidence="6">
    <location>
        <begin position="377"/>
        <end position="402"/>
    </location>
</feature>
<evidence type="ECO:0000259" key="8">
    <source>
        <dbReference type="Pfam" id="PF17745"/>
    </source>
</evidence>
<feature type="domain" description="Ribonuclease H2 subunit B wHTH" evidence="7">
    <location>
        <begin position="124"/>
        <end position="336"/>
    </location>
</feature>
<evidence type="ECO:0000256" key="3">
    <source>
        <dbReference type="ARBA" id="ARBA00023242"/>
    </source>
</evidence>
<evidence type="ECO:0000256" key="6">
    <source>
        <dbReference type="SAM" id="MobiDB-lite"/>
    </source>
</evidence>
<feature type="compositionally biased region" description="Low complexity" evidence="6">
    <location>
        <begin position="255"/>
        <end position="267"/>
    </location>
</feature>
<dbReference type="GO" id="GO:0005654">
    <property type="term" value="C:nucleoplasm"/>
    <property type="evidence" value="ECO:0007669"/>
    <property type="project" value="TreeGrafter"/>
</dbReference>
<feature type="region of interest" description="Disordered" evidence="6">
    <location>
        <begin position="1"/>
        <end position="34"/>
    </location>
</feature>
<comment type="subcellular location">
    <subcellularLocation>
        <location evidence="1">Nucleus</location>
    </subcellularLocation>
</comment>
<evidence type="ECO:0000259" key="7">
    <source>
        <dbReference type="Pfam" id="PF09468"/>
    </source>
</evidence>
<dbReference type="RefSeq" id="XP_028462663.1">
    <property type="nucleotide sequence ID" value="XM_028615619.1"/>
</dbReference>
<sequence>MARTRSTKAASAANGDQSQPVATKSKYSPPVDSNEPSRVFILPTKATSAARIILLLNPRYSKPTKYLLCPESGLYEFTQIAAPKTTPRSWLIERKPAATEEAEVQAQITNGADLFIATPVDPLFVVLPALTSSTASKSDDGKRLFLTSEDHFDSLSDSASTHFSEVLRCEKTRTLFEARMGAICDTVEAGDEKMFRLNEKKLIEQILLKAKALGSTPLPPSMEDKFVKKVLEAPLSVQKSDVIKTETKEGHDAPSLESVESQSSVSTVDSATTVDSTSSLASAASTAATSVSGDAVEDSVSTAMKASDDVVALQRLKVAFSFICSGHVSPTTATRLEGLLKERNMSGVDFAPLEAYLTELAKLRAEAASARSMADYSGKRHLDDEAEEARAEKKRKLEEEKKRKASASRGVRELKKVNTSGMKKMSDFFKKK</sequence>
<dbReference type="GO" id="GO:0032299">
    <property type="term" value="C:ribonuclease H2 complex"/>
    <property type="evidence" value="ECO:0007669"/>
    <property type="project" value="InterPro"/>
</dbReference>
<dbReference type="Pfam" id="PF17745">
    <property type="entry name" value="Ydr279_N"/>
    <property type="match status" value="1"/>
</dbReference>
<dbReference type="Gene3D" id="1.10.20.120">
    <property type="match status" value="1"/>
</dbReference>
<dbReference type="InterPro" id="IPR041195">
    <property type="entry name" value="Rnh202_N"/>
</dbReference>
<dbReference type="STRING" id="1314773.A0A3N2PK05"/>
<accession>A0A3N2PK05</accession>
<comment type="function">
    <text evidence="4">Non catalytic subunit of RNase H2, an endonuclease that specifically degrades the RNA of RNA:DNA hybrids. Participates in DNA replication, possibly by mediating the removal of lagging-strand Okazaki fragment RNA primers during DNA replication. Mediates the excision of single ribonucleotides from DNA:RNA duplexes.</text>
</comment>
<dbReference type="PANTHER" id="PTHR13383:SF11">
    <property type="entry name" value="RIBONUCLEASE H2 SUBUNIT B"/>
    <property type="match status" value="1"/>
</dbReference>
<evidence type="ECO:0000256" key="5">
    <source>
        <dbReference type="ARBA" id="ARBA00033464"/>
    </source>
</evidence>
<feature type="compositionally biased region" description="Polar residues" evidence="6">
    <location>
        <begin position="14"/>
        <end position="26"/>
    </location>
</feature>
<proteinExistence type="predicted"/>
<dbReference type="PANTHER" id="PTHR13383">
    <property type="entry name" value="RIBONUCLEASE H2 SUBUNIT B"/>
    <property type="match status" value="1"/>
</dbReference>
<reference evidence="9 10" key="1">
    <citation type="journal article" date="2018" name="Mol. Ecol.">
        <title>The obligate alkalophilic soda-lake fungus Sodiomyces alkalinus has shifted to a protein diet.</title>
        <authorList>
            <person name="Grum-Grzhimaylo A.A."/>
            <person name="Falkoski D.L."/>
            <person name="van den Heuvel J."/>
            <person name="Valero-Jimenez C.A."/>
            <person name="Min B."/>
            <person name="Choi I.G."/>
            <person name="Lipzen A."/>
            <person name="Daum C.G."/>
            <person name="Aanen D.K."/>
            <person name="Tsang A."/>
            <person name="Henrissat B."/>
            <person name="Bilanenko E.N."/>
            <person name="de Vries R.P."/>
            <person name="van Kan J.A.L."/>
            <person name="Grigoriev I.V."/>
            <person name="Debets A.J.M."/>
        </authorList>
    </citation>
    <scope>NUCLEOTIDE SEQUENCE [LARGE SCALE GENOMIC DNA]</scope>
    <source>
        <strain evidence="9 10">F11</strain>
    </source>
</reference>
<feature type="compositionally biased region" description="Basic and acidic residues" evidence="6">
    <location>
        <begin position="242"/>
        <end position="254"/>
    </location>
</feature>
<feature type="compositionally biased region" description="Low complexity" evidence="6">
    <location>
        <begin position="1"/>
        <end position="13"/>
    </location>
</feature>
<dbReference type="GeneID" id="39584096"/>
<dbReference type="CDD" id="cd09270">
    <property type="entry name" value="RNase_H2-B"/>
    <property type="match status" value="1"/>
</dbReference>
<keyword evidence="3" id="KW-0539">Nucleus</keyword>
<evidence type="ECO:0000313" key="9">
    <source>
        <dbReference type="EMBL" id="ROT34857.1"/>
    </source>
</evidence>
<dbReference type="OrthoDB" id="29098at2759"/>
<evidence type="ECO:0000313" key="10">
    <source>
        <dbReference type="Proteomes" id="UP000272025"/>
    </source>
</evidence>
<evidence type="ECO:0000256" key="1">
    <source>
        <dbReference type="ARBA" id="ARBA00004123"/>
    </source>
</evidence>